<dbReference type="GO" id="GO:0005886">
    <property type="term" value="C:plasma membrane"/>
    <property type="evidence" value="ECO:0007669"/>
    <property type="project" value="TreeGrafter"/>
</dbReference>
<keyword evidence="6 8" id="KW-0472">Membrane</keyword>
<protein>
    <submittedName>
        <fullName evidence="10">Major facilitator superfamily MFS_1</fullName>
    </submittedName>
</protein>
<feature type="transmembrane region" description="Helical" evidence="8">
    <location>
        <begin position="371"/>
        <end position="390"/>
    </location>
</feature>
<feature type="transmembrane region" description="Helical" evidence="8">
    <location>
        <begin position="75"/>
        <end position="92"/>
    </location>
</feature>
<dbReference type="FunFam" id="1.20.1250.20:FF:000018">
    <property type="entry name" value="MFS transporter permease"/>
    <property type="match status" value="1"/>
</dbReference>
<feature type="transmembrane region" description="Helical" evidence="8">
    <location>
        <begin position="462"/>
        <end position="483"/>
    </location>
</feature>
<feature type="transmembrane region" description="Helical" evidence="8">
    <location>
        <begin position="428"/>
        <end position="450"/>
    </location>
</feature>
<dbReference type="SUPFAM" id="SSF103473">
    <property type="entry name" value="MFS general substrate transporter"/>
    <property type="match status" value="1"/>
</dbReference>
<keyword evidence="5 8" id="KW-1133">Transmembrane helix</keyword>
<keyword evidence="2" id="KW-0813">Transport</keyword>
<feature type="domain" description="Major facilitator superfamily (MFS) profile" evidence="9">
    <location>
        <begin position="79"/>
        <end position="486"/>
    </location>
</feature>
<keyword evidence="4" id="KW-0058">Aromatic hydrocarbons catabolism</keyword>
<feature type="transmembrane region" description="Helical" evidence="8">
    <location>
        <begin position="396"/>
        <end position="416"/>
    </location>
</feature>
<organism evidence="10">
    <name type="scientific">Pseudomonas putida (strain ATCC 700007 / DSM 6899 / JCM 31910 / BCRC 17059 / LMG 24140 / F1)</name>
    <dbReference type="NCBI Taxonomy" id="351746"/>
    <lineage>
        <taxon>Bacteria</taxon>
        <taxon>Pseudomonadati</taxon>
        <taxon>Pseudomonadota</taxon>
        <taxon>Gammaproteobacteria</taxon>
        <taxon>Pseudomonadales</taxon>
        <taxon>Pseudomonadaceae</taxon>
        <taxon>Pseudomonas</taxon>
    </lineage>
</organism>
<dbReference type="CDD" id="cd17319">
    <property type="entry name" value="MFS_ExuT_GudP_like"/>
    <property type="match status" value="1"/>
</dbReference>
<dbReference type="InterPro" id="IPR036259">
    <property type="entry name" value="MFS_trans_sf"/>
</dbReference>
<evidence type="ECO:0000256" key="7">
    <source>
        <dbReference type="SAM" id="MobiDB-lite"/>
    </source>
</evidence>
<dbReference type="PROSITE" id="PS50850">
    <property type="entry name" value="MFS"/>
    <property type="match status" value="1"/>
</dbReference>
<proteinExistence type="predicted"/>
<feature type="transmembrane region" description="Helical" evidence="8">
    <location>
        <begin position="112"/>
        <end position="132"/>
    </location>
</feature>
<dbReference type="GO" id="GO:0022857">
    <property type="term" value="F:transmembrane transporter activity"/>
    <property type="evidence" value="ECO:0007669"/>
    <property type="project" value="InterPro"/>
</dbReference>
<feature type="transmembrane region" description="Helical" evidence="8">
    <location>
        <begin position="338"/>
        <end position="359"/>
    </location>
</feature>
<evidence type="ECO:0000256" key="2">
    <source>
        <dbReference type="ARBA" id="ARBA00022448"/>
    </source>
</evidence>
<dbReference type="EMBL" id="CP000712">
    <property type="protein sequence ID" value="ABQ78045.1"/>
    <property type="molecule type" value="Genomic_DNA"/>
</dbReference>
<dbReference type="AlphaFoldDB" id="A5W1N5"/>
<evidence type="ECO:0000313" key="10">
    <source>
        <dbReference type="EMBL" id="ABQ78045.1"/>
    </source>
</evidence>
<dbReference type="eggNOG" id="COG2271">
    <property type="taxonomic scope" value="Bacteria"/>
</dbReference>
<feature type="transmembrane region" description="Helical" evidence="8">
    <location>
        <begin position="170"/>
        <end position="191"/>
    </location>
</feature>
<evidence type="ECO:0000256" key="4">
    <source>
        <dbReference type="ARBA" id="ARBA00022797"/>
    </source>
</evidence>
<feature type="transmembrane region" description="Helical" evidence="8">
    <location>
        <begin position="144"/>
        <end position="164"/>
    </location>
</feature>
<dbReference type="Gene3D" id="1.20.1250.20">
    <property type="entry name" value="MFS general substrate transporter like domains"/>
    <property type="match status" value="2"/>
</dbReference>
<evidence type="ECO:0000256" key="6">
    <source>
        <dbReference type="ARBA" id="ARBA00023136"/>
    </source>
</evidence>
<evidence type="ECO:0000259" key="9">
    <source>
        <dbReference type="PROSITE" id="PS50850"/>
    </source>
</evidence>
<evidence type="ECO:0000256" key="1">
    <source>
        <dbReference type="ARBA" id="ARBA00004141"/>
    </source>
</evidence>
<keyword evidence="3 8" id="KW-0812">Transmembrane</keyword>
<dbReference type="InterPro" id="IPR011701">
    <property type="entry name" value="MFS"/>
</dbReference>
<evidence type="ECO:0000256" key="8">
    <source>
        <dbReference type="SAM" id="Phobius"/>
    </source>
</evidence>
<dbReference type="InterPro" id="IPR020846">
    <property type="entry name" value="MFS_dom"/>
</dbReference>
<comment type="subcellular location">
    <subcellularLocation>
        <location evidence="1">Membrane</location>
        <topology evidence="1">Multi-pass membrane protein</topology>
    </subcellularLocation>
</comment>
<dbReference type="HOGENOM" id="CLU_001265_0_0_6"/>
<evidence type="ECO:0000256" key="3">
    <source>
        <dbReference type="ARBA" id="ARBA00022692"/>
    </source>
</evidence>
<dbReference type="KEGG" id="ppf:Pput_1897"/>
<dbReference type="PANTHER" id="PTHR43791:SF36">
    <property type="entry name" value="TRANSPORTER, PUTATIVE (AFU_ORTHOLOGUE AFUA_6G08340)-RELATED"/>
    <property type="match status" value="1"/>
</dbReference>
<feature type="transmembrane region" description="Helical" evidence="8">
    <location>
        <begin position="305"/>
        <end position="326"/>
    </location>
</feature>
<sequence>MTACCPGGRPAGALGVFRRCPGSPRRMRGVPGASKTAGLKTTTKSPARRQEMPIANATTVHSDIDHGTKALYSKITWRLIPFLCFCYLAAYLDRINVGFAKLQMLEDLQFSTAAYGLGAGLFFVGYIIFEVPSNLILQRVGAKLWIARIMITWGLLSACTLFVTSTTQFYILRFLLGAAEAGFLPGVLYYLTMWYPTYRRGRIIALFMIGLPLSSVIGGPISGWIMGHFDQVQGLHGWQWLFLLEAIPSVLLGILTFWALPNHFQQAKWLSADDKAQLAADLAADDAEGKDSKHSFRDGFFNLKVWMLGGIDFSILLSAYAMGFWMPTFIRDAGVSDTFHIGLLTAIPSLAALAGMLMIGASSDRHRERRWHIIVPFIIGAIAMASSTLFSQNLVMTVVLFAIASAAIIGAVPVFFSLPATFLKGTAAATGFALACSVANIAGLVSNSLMGVVTDLTGTSHAALWVFAGCLILSCFLVIALPAKLVNR</sequence>
<dbReference type="PANTHER" id="PTHR43791">
    <property type="entry name" value="PERMEASE-RELATED"/>
    <property type="match status" value="1"/>
</dbReference>
<reference evidence="10" key="1">
    <citation type="submission" date="2007-05" db="EMBL/GenBank/DDBJ databases">
        <title>Complete sequence of Pseudomonas putida F1.</title>
        <authorList>
            <consortium name="US DOE Joint Genome Institute"/>
            <person name="Copeland A."/>
            <person name="Lucas S."/>
            <person name="Lapidus A."/>
            <person name="Barry K."/>
            <person name="Detter J.C."/>
            <person name="Glavina del Rio T."/>
            <person name="Hammon N."/>
            <person name="Israni S."/>
            <person name="Dalin E."/>
            <person name="Tice H."/>
            <person name="Pitluck S."/>
            <person name="Chain P."/>
            <person name="Malfatti S."/>
            <person name="Shin M."/>
            <person name="Vergez L."/>
            <person name="Schmutz J."/>
            <person name="Larimer F."/>
            <person name="Land M."/>
            <person name="Hauser L."/>
            <person name="Kyrpides N."/>
            <person name="Lykidis A."/>
            <person name="Parales R."/>
            <person name="Richardson P."/>
        </authorList>
    </citation>
    <scope>NUCLEOTIDE SEQUENCE [LARGE SCALE GENOMIC DNA]</scope>
    <source>
        <strain evidence="10">F1</strain>
    </source>
</reference>
<accession>A5W1N5</accession>
<evidence type="ECO:0000256" key="5">
    <source>
        <dbReference type="ARBA" id="ARBA00022989"/>
    </source>
</evidence>
<feature type="transmembrane region" description="Helical" evidence="8">
    <location>
        <begin position="203"/>
        <end position="226"/>
    </location>
</feature>
<dbReference type="Pfam" id="PF07690">
    <property type="entry name" value="MFS_1"/>
    <property type="match status" value="1"/>
</dbReference>
<feature type="transmembrane region" description="Helical" evidence="8">
    <location>
        <begin position="238"/>
        <end position="260"/>
    </location>
</feature>
<gene>
    <name evidence="10" type="ordered locus">Pput_1897</name>
</gene>
<feature type="region of interest" description="Disordered" evidence="7">
    <location>
        <begin position="23"/>
        <end position="45"/>
    </location>
</feature>
<name>A5W1N5_PSEP1</name>